<accession>A0ACA9P029</accession>
<evidence type="ECO:0000313" key="1">
    <source>
        <dbReference type="EMBL" id="CAG8677375.1"/>
    </source>
</evidence>
<dbReference type="Proteomes" id="UP000789860">
    <property type="component" value="Unassembled WGS sequence"/>
</dbReference>
<keyword evidence="2" id="KW-1185">Reference proteome</keyword>
<proteinExistence type="predicted"/>
<reference evidence="1" key="1">
    <citation type="submission" date="2021-06" db="EMBL/GenBank/DDBJ databases">
        <authorList>
            <person name="Kallberg Y."/>
            <person name="Tangrot J."/>
            <person name="Rosling A."/>
        </authorList>
    </citation>
    <scope>NUCLEOTIDE SEQUENCE</scope>
    <source>
        <strain evidence="1">AU212A</strain>
    </source>
</reference>
<feature type="non-terminal residue" evidence="1">
    <location>
        <position position="82"/>
    </location>
</feature>
<dbReference type="EMBL" id="CAJVPM010030693">
    <property type="protein sequence ID" value="CAG8677375.1"/>
    <property type="molecule type" value="Genomic_DNA"/>
</dbReference>
<sequence length="82" mass="9141">LRDVTRSITSAHSIVNNDTKHLNKLITSERGVWNSFSTLAYDQNEAAKYLSVWGKSEDIDLSDVTEKLGYLITKLAEAEGVL</sequence>
<protein>
    <submittedName>
        <fullName evidence="1">3075_t:CDS:1</fullName>
    </submittedName>
</protein>
<comment type="caution">
    <text evidence="1">The sequence shown here is derived from an EMBL/GenBank/DDBJ whole genome shotgun (WGS) entry which is preliminary data.</text>
</comment>
<feature type="non-terminal residue" evidence="1">
    <location>
        <position position="1"/>
    </location>
</feature>
<name>A0ACA9P029_9GLOM</name>
<organism evidence="1 2">
    <name type="scientific">Scutellospora calospora</name>
    <dbReference type="NCBI Taxonomy" id="85575"/>
    <lineage>
        <taxon>Eukaryota</taxon>
        <taxon>Fungi</taxon>
        <taxon>Fungi incertae sedis</taxon>
        <taxon>Mucoromycota</taxon>
        <taxon>Glomeromycotina</taxon>
        <taxon>Glomeromycetes</taxon>
        <taxon>Diversisporales</taxon>
        <taxon>Gigasporaceae</taxon>
        <taxon>Scutellospora</taxon>
    </lineage>
</organism>
<gene>
    <name evidence="1" type="ORF">SCALOS_LOCUS9597</name>
</gene>
<evidence type="ECO:0000313" key="2">
    <source>
        <dbReference type="Proteomes" id="UP000789860"/>
    </source>
</evidence>